<feature type="domain" description="BT-3044-like C-terminal" evidence="3">
    <location>
        <begin position="167"/>
        <end position="323"/>
    </location>
</feature>
<feature type="chain" id="PRO_5008016929" evidence="1">
    <location>
        <begin position="26"/>
        <end position="329"/>
    </location>
</feature>
<dbReference type="Pfam" id="PF14274">
    <property type="entry name" value="BT_3044-like_C"/>
    <property type="match status" value="1"/>
</dbReference>
<dbReference type="RefSeq" id="WP_022275566.1">
    <property type="nucleotide sequence ID" value="NZ_CABIXA010000003.1"/>
</dbReference>
<dbReference type="Pfam" id="PF08522">
    <property type="entry name" value="BT_3987-like_N"/>
    <property type="match status" value="1"/>
</dbReference>
<accession>A0A173ZJD2</accession>
<sequence>MKQINILKKKFAGCIGLLLIGLMTACEQEFYKDEQYRKEIYIVSGDDNIFGQEFTFGEETTGYLSIYAGGATSVEHDVEVELAKNVAFLQEYNQRVKGEDYNNYAIELATDRYVIDDMTVTLKPDVETPYSLCPIRVNIEGLYPDETYFIPLKIASVSDYMISEERRNVLFQIFMKNDYATTKTDTYYTMSGTSKKVGEERATPVNATKLVVPISRYAIRILPASTQTTDKLQLRKQGIVVVVNPDETVDVPVLDDEGMETGQYLKMQKVTLKPWIDSQESVEVQDVTDKSSYYDSEKKEYTLFYRYKLYGSNDWFEMKEVMRPLNSGM</sequence>
<feature type="signal peptide" evidence="1">
    <location>
        <begin position="1"/>
        <end position="25"/>
    </location>
</feature>
<gene>
    <name evidence="4" type="ORF">ERS852397_00815</name>
</gene>
<evidence type="ECO:0000259" key="3">
    <source>
        <dbReference type="Pfam" id="PF14274"/>
    </source>
</evidence>
<feature type="domain" description="BT-3987-like N-terminal" evidence="2">
    <location>
        <begin position="36"/>
        <end position="160"/>
    </location>
</feature>
<dbReference type="InterPro" id="IPR013728">
    <property type="entry name" value="BT_3987-like_N"/>
</dbReference>
<evidence type="ECO:0000259" key="2">
    <source>
        <dbReference type="Pfam" id="PF08522"/>
    </source>
</evidence>
<organism evidence="4 5">
    <name type="scientific">Bacteroides finegoldii</name>
    <dbReference type="NCBI Taxonomy" id="338188"/>
    <lineage>
        <taxon>Bacteria</taxon>
        <taxon>Pseudomonadati</taxon>
        <taxon>Bacteroidota</taxon>
        <taxon>Bacteroidia</taxon>
        <taxon>Bacteroidales</taxon>
        <taxon>Bacteroidaceae</taxon>
        <taxon>Bacteroides</taxon>
    </lineage>
</organism>
<name>A0A173ZJD2_9BACE</name>
<evidence type="ECO:0000256" key="1">
    <source>
        <dbReference type="SAM" id="SignalP"/>
    </source>
</evidence>
<dbReference type="STRING" id="338188.ERS852397_00815"/>
<dbReference type="EMBL" id="CYZH01000003">
    <property type="protein sequence ID" value="CUN76512.1"/>
    <property type="molecule type" value="Genomic_DNA"/>
</dbReference>
<dbReference type="PROSITE" id="PS51257">
    <property type="entry name" value="PROKAR_LIPOPROTEIN"/>
    <property type="match status" value="1"/>
</dbReference>
<evidence type="ECO:0000313" key="5">
    <source>
        <dbReference type="Proteomes" id="UP000095517"/>
    </source>
</evidence>
<proteinExistence type="predicted"/>
<dbReference type="InterPro" id="IPR025371">
    <property type="entry name" value="BT_3044-like_C"/>
</dbReference>
<protein>
    <submittedName>
        <fullName evidence="4">Domain of uncharacterized function (DUF1735)</fullName>
    </submittedName>
</protein>
<dbReference type="Proteomes" id="UP000095517">
    <property type="component" value="Unassembled WGS sequence"/>
</dbReference>
<keyword evidence="1" id="KW-0732">Signal</keyword>
<dbReference type="AlphaFoldDB" id="A0A173ZJD2"/>
<evidence type="ECO:0000313" key="4">
    <source>
        <dbReference type="EMBL" id="CUN76512.1"/>
    </source>
</evidence>
<dbReference type="Gene3D" id="2.60.40.1740">
    <property type="entry name" value="hypothetical protein (bacova_03559)"/>
    <property type="match status" value="1"/>
</dbReference>
<reference evidence="4 5" key="1">
    <citation type="submission" date="2015-09" db="EMBL/GenBank/DDBJ databases">
        <authorList>
            <consortium name="Pathogen Informatics"/>
        </authorList>
    </citation>
    <scope>NUCLEOTIDE SEQUENCE [LARGE SCALE GENOMIC DNA]</scope>
    <source>
        <strain evidence="4 5">2789STDY5608840</strain>
    </source>
</reference>